<dbReference type="AlphaFoldDB" id="A0A1Y0ECY2"/>
<keyword evidence="3" id="KW-1185">Reference proteome</keyword>
<dbReference type="GO" id="GO:0009882">
    <property type="term" value="F:blue light photoreceptor activity"/>
    <property type="evidence" value="ECO:0007669"/>
    <property type="project" value="InterPro"/>
</dbReference>
<dbReference type="RefSeq" id="WP_087208263.1">
    <property type="nucleotide sequence ID" value="NZ_CP021431.1"/>
</dbReference>
<protein>
    <submittedName>
        <fullName evidence="2">Sensors of blue-light using FAD</fullName>
    </submittedName>
</protein>
<dbReference type="Gene3D" id="3.30.70.100">
    <property type="match status" value="1"/>
</dbReference>
<feature type="domain" description="BLUF" evidence="1">
    <location>
        <begin position="3"/>
        <end position="93"/>
    </location>
</feature>
<gene>
    <name evidence="2" type="ORF">LOKVESSMR4R_02158</name>
</gene>
<dbReference type="EMBL" id="CP021431">
    <property type="protein sequence ID" value="ARU01466.1"/>
    <property type="molecule type" value="Genomic_DNA"/>
</dbReference>
<dbReference type="Pfam" id="PF04940">
    <property type="entry name" value="BLUF"/>
    <property type="match status" value="1"/>
</dbReference>
<reference evidence="2 3" key="1">
    <citation type="submission" date="2017-05" db="EMBL/GenBank/DDBJ databases">
        <title>Genome Sequence of Loktanella vestfoldensis Strain SMR4r Isolated from a Culture of the Diatom Skeletonema marinoi.</title>
        <authorList>
            <person name="Topel M."/>
            <person name="Pinder M.I.M."/>
            <person name="Johansson O.N."/>
            <person name="Kourtchenko O."/>
            <person name="Godhe A."/>
            <person name="Clarke A.K."/>
        </authorList>
    </citation>
    <scope>NUCLEOTIDE SEQUENCE [LARGE SCALE GENOMIC DNA]</scope>
    <source>
        <strain evidence="2 3">SMR4r</strain>
    </source>
</reference>
<organism evidence="2 3">
    <name type="scientific">Yoonia vestfoldensis</name>
    <dbReference type="NCBI Taxonomy" id="245188"/>
    <lineage>
        <taxon>Bacteria</taxon>
        <taxon>Pseudomonadati</taxon>
        <taxon>Pseudomonadota</taxon>
        <taxon>Alphaproteobacteria</taxon>
        <taxon>Rhodobacterales</taxon>
        <taxon>Paracoccaceae</taxon>
        <taxon>Yoonia</taxon>
    </lineage>
</organism>
<dbReference type="InterPro" id="IPR007024">
    <property type="entry name" value="BLUF_domain"/>
</dbReference>
<accession>A0A1Y0ECY2</accession>
<dbReference type="KEGG" id="lvs:LOKVESSMR4R_02158"/>
<evidence type="ECO:0000313" key="3">
    <source>
        <dbReference type="Proteomes" id="UP000195273"/>
    </source>
</evidence>
<dbReference type="SMART" id="SM01034">
    <property type="entry name" value="BLUF"/>
    <property type="match status" value="1"/>
</dbReference>
<dbReference type="STRING" id="1122181.GCA_000382265_02109"/>
<dbReference type="OrthoDB" id="196105at2"/>
<evidence type="ECO:0000259" key="1">
    <source>
        <dbReference type="PROSITE" id="PS50925"/>
    </source>
</evidence>
<dbReference type="Proteomes" id="UP000195273">
    <property type="component" value="Chromosome"/>
</dbReference>
<dbReference type="GO" id="GO:0071949">
    <property type="term" value="F:FAD binding"/>
    <property type="evidence" value="ECO:0007669"/>
    <property type="project" value="InterPro"/>
</dbReference>
<evidence type="ECO:0000313" key="2">
    <source>
        <dbReference type="EMBL" id="ARU01466.1"/>
    </source>
</evidence>
<name>A0A1Y0ECY2_9RHOB</name>
<proteinExistence type="predicted"/>
<sequence length="138" mass="15323">MDLFRAIYTSQPFGFDETILSSILMQARKANARDDITGALICRADIYLQWLEGPQDKVRDALDRIRRDDRHLAVKVHVAEPTDARVFGAWAMLHDPAKTWIWSQAEIAAGALDRATAAEITGFFLPLAQNGAADPAKT</sequence>
<dbReference type="SUPFAM" id="SSF54975">
    <property type="entry name" value="Acylphosphatase/BLUF domain-like"/>
    <property type="match status" value="1"/>
</dbReference>
<dbReference type="InterPro" id="IPR036046">
    <property type="entry name" value="Acylphosphatase-like_dom_sf"/>
</dbReference>
<dbReference type="PROSITE" id="PS50925">
    <property type="entry name" value="BLUF"/>
    <property type="match status" value="1"/>
</dbReference>